<organism evidence="1 2">
    <name type="scientific">Vararia minispora EC-137</name>
    <dbReference type="NCBI Taxonomy" id="1314806"/>
    <lineage>
        <taxon>Eukaryota</taxon>
        <taxon>Fungi</taxon>
        <taxon>Dikarya</taxon>
        <taxon>Basidiomycota</taxon>
        <taxon>Agaricomycotina</taxon>
        <taxon>Agaricomycetes</taxon>
        <taxon>Russulales</taxon>
        <taxon>Lachnocladiaceae</taxon>
        <taxon>Vararia</taxon>
    </lineage>
</organism>
<dbReference type="EMBL" id="MU273772">
    <property type="protein sequence ID" value="KAI0028250.1"/>
    <property type="molecule type" value="Genomic_DNA"/>
</dbReference>
<keyword evidence="2" id="KW-1185">Reference proteome</keyword>
<proteinExistence type="predicted"/>
<reference evidence="1" key="2">
    <citation type="journal article" date="2022" name="New Phytol.">
        <title>Evolutionary transition to the ectomycorrhizal habit in the genomes of a hyperdiverse lineage of mushroom-forming fungi.</title>
        <authorList>
            <person name="Looney B."/>
            <person name="Miyauchi S."/>
            <person name="Morin E."/>
            <person name="Drula E."/>
            <person name="Courty P.E."/>
            <person name="Kohler A."/>
            <person name="Kuo A."/>
            <person name="LaButti K."/>
            <person name="Pangilinan J."/>
            <person name="Lipzen A."/>
            <person name="Riley R."/>
            <person name="Andreopoulos W."/>
            <person name="He G."/>
            <person name="Johnson J."/>
            <person name="Nolan M."/>
            <person name="Tritt A."/>
            <person name="Barry K.W."/>
            <person name="Grigoriev I.V."/>
            <person name="Nagy L.G."/>
            <person name="Hibbett D."/>
            <person name="Henrissat B."/>
            <person name="Matheny P.B."/>
            <person name="Labbe J."/>
            <person name="Martin F.M."/>
        </authorList>
    </citation>
    <scope>NUCLEOTIDE SEQUENCE</scope>
    <source>
        <strain evidence="1">EC-137</strain>
    </source>
</reference>
<evidence type="ECO:0000313" key="1">
    <source>
        <dbReference type="EMBL" id="KAI0028250.1"/>
    </source>
</evidence>
<sequence>MHSKFLVAFLWVHFSPLGVASSASRGLTTCRRRCSTELTDDFSGGNCLLPQASSGLTSLSTVAVLYDACYDEEESSRT</sequence>
<protein>
    <submittedName>
        <fullName evidence="1">Uncharacterized protein</fullName>
    </submittedName>
</protein>
<gene>
    <name evidence="1" type="ORF">K488DRAFT_89925</name>
</gene>
<accession>A0ACB8Q8V5</accession>
<name>A0ACB8Q8V5_9AGAM</name>
<dbReference type="Proteomes" id="UP000814128">
    <property type="component" value="Unassembled WGS sequence"/>
</dbReference>
<evidence type="ECO:0000313" key="2">
    <source>
        <dbReference type="Proteomes" id="UP000814128"/>
    </source>
</evidence>
<comment type="caution">
    <text evidence="1">The sequence shown here is derived from an EMBL/GenBank/DDBJ whole genome shotgun (WGS) entry which is preliminary data.</text>
</comment>
<reference evidence="1" key="1">
    <citation type="submission" date="2021-02" db="EMBL/GenBank/DDBJ databases">
        <authorList>
            <consortium name="DOE Joint Genome Institute"/>
            <person name="Ahrendt S."/>
            <person name="Looney B.P."/>
            <person name="Miyauchi S."/>
            <person name="Morin E."/>
            <person name="Drula E."/>
            <person name="Courty P.E."/>
            <person name="Chicoki N."/>
            <person name="Fauchery L."/>
            <person name="Kohler A."/>
            <person name="Kuo A."/>
            <person name="Labutti K."/>
            <person name="Pangilinan J."/>
            <person name="Lipzen A."/>
            <person name="Riley R."/>
            <person name="Andreopoulos W."/>
            <person name="He G."/>
            <person name="Johnson J."/>
            <person name="Barry K.W."/>
            <person name="Grigoriev I.V."/>
            <person name="Nagy L."/>
            <person name="Hibbett D."/>
            <person name="Henrissat B."/>
            <person name="Matheny P.B."/>
            <person name="Labbe J."/>
            <person name="Martin F."/>
        </authorList>
    </citation>
    <scope>NUCLEOTIDE SEQUENCE</scope>
    <source>
        <strain evidence="1">EC-137</strain>
    </source>
</reference>